<reference evidence="3" key="1">
    <citation type="submission" date="2017-10" db="EMBL/GenBank/DDBJ databases">
        <authorList>
            <person name="Kravchenko I.K."/>
            <person name="Grouzdev D.S."/>
        </authorList>
    </citation>
    <scope>NUCLEOTIDE SEQUENCE [LARGE SCALE GENOMIC DNA]</scope>
    <source>
        <strain evidence="3">B2</strain>
    </source>
</reference>
<accession>A0A2B8BDW6</accession>
<comment type="caution">
    <text evidence="2">The sequence shown here is derived from an EMBL/GenBank/DDBJ whole genome shotgun (WGS) entry which is preliminary data.</text>
</comment>
<feature type="region of interest" description="Disordered" evidence="1">
    <location>
        <begin position="116"/>
        <end position="148"/>
    </location>
</feature>
<dbReference type="AlphaFoldDB" id="A0A2B8BDW6"/>
<evidence type="ECO:0000313" key="3">
    <source>
        <dbReference type="Proteomes" id="UP000225379"/>
    </source>
</evidence>
<feature type="region of interest" description="Disordered" evidence="1">
    <location>
        <begin position="206"/>
        <end position="233"/>
    </location>
</feature>
<evidence type="ECO:0000256" key="1">
    <source>
        <dbReference type="SAM" id="MobiDB-lite"/>
    </source>
</evidence>
<organism evidence="2 3">
    <name type="scientific">Azospirillum palustre</name>
    <dbReference type="NCBI Taxonomy" id="2044885"/>
    <lineage>
        <taxon>Bacteria</taxon>
        <taxon>Pseudomonadati</taxon>
        <taxon>Pseudomonadota</taxon>
        <taxon>Alphaproteobacteria</taxon>
        <taxon>Rhodospirillales</taxon>
        <taxon>Azospirillaceae</taxon>
        <taxon>Azospirillum</taxon>
    </lineage>
</organism>
<gene>
    <name evidence="2" type="ORF">CRT60_21915</name>
</gene>
<name>A0A2B8BDW6_9PROT</name>
<protein>
    <submittedName>
        <fullName evidence="2">Uncharacterized protein</fullName>
    </submittedName>
</protein>
<dbReference type="RefSeq" id="WP_098738623.1">
    <property type="nucleotide sequence ID" value="NZ_PDKW01000042.1"/>
</dbReference>
<feature type="compositionally biased region" description="Basic and acidic residues" evidence="1">
    <location>
        <begin position="120"/>
        <end position="134"/>
    </location>
</feature>
<dbReference type="EMBL" id="PDKW01000042">
    <property type="protein sequence ID" value="PGH55909.1"/>
    <property type="molecule type" value="Genomic_DNA"/>
</dbReference>
<keyword evidence="3" id="KW-1185">Reference proteome</keyword>
<sequence length="409" mass="44438">MARKAKDNPTNLTETDIADSLRLASSQLVEAQDALEAAREPVRGAKAVVKAAGIDFDIFKLCHGIRHLDDDDARQKRIRKLQVAIAALLSDKVQLDLFGFMTAQVKPAVREALQQASDTLQREAPEEAKEHQDQEIPFDVEPPSVPEPEAVEEDIPALMSAEEMPENAGFIANNGLSAGRLGHGPEMNPHPENSVEARLWEQGRARGAEMGPEADQQDVQDSDEQPAGADVTDLATAKRGKVTDADKLAAYFAGFDAASQDKFGEDCPHGRGTLKTQWVLGLKDAQGGKPARFVRPAAAQVEQQDDAVSEDAPADGDDQHHDDEPAGRVEVWEIDGKYTLYDLETNSPLMDVSGPKTGETWANQINTFFADRLETVTRDELIDAAKTLARGRLLTAPTTALSYDVRSAV</sequence>
<feature type="compositionally biased region" description="Acidic residues" evidence="1">
    <location>
        <begin position="215"/>
        <end position="224"/>
    </location>
</feature>
<feature type="compositionally biased region" description="Basic and acidic residues" evidence="1">
    <location>
        <begin position="317"/>
        <end position="326"/>
    </location>
</feature>
<dbReference type="OrthoDB" id="7304401at2"/>
<feature type="region of interest" description="Disordered" evidence="1">
    <location>
        <begin position="298"/>
        <end position="326"/>
    </location>
</feature>
<feature type="compositionally biased region" description="Acidic residues" evidence="1">
    <location>
        <begin position="303"/>
        <end position="316"/>
    </location>
</feature>
<proteinExistence type="predicted"/>
<evidence type="ECO:0000313" key="2">
    <source>
        <dbReference type="EMBL" id="PGH55909.1"/>
    </source>
</evidence>
<dbReference type="Proteomes" id="UP000225379">
    <property type="component" value="Unassembled WGS sequence"/>
</dbReference>